<dbReference type="PROSITE" id="PS51421">
    <property type="entry name" value="RAS"/>
    <property type="match status" value="1"/>
</dbReference>
<dbReference type="PROSITE" id="PS51419">
    <property type="entry name" value="RAB"/>
    <property type="match status" value="1"/>
</dbReference>
<dbReference type="Pfam" id="PF00071">
    <property type="entry name" value="Ras"/>
    <property type="match status" value="1"/>
</dbReference>
<dbReference type="SMART" id="SM00174">
    <property type="entry name" value="RHO"/>
    <property type="match status" value="1"/>
</dbReference>
<dbReference type="NCBIfam" id="TIGR00231">
    <property type="entry name" value="small_GTP"/>
    <property type="match status" value="1"/>
</dbReference>
<evidence type="ECO:0000313" key="8">
    <source>
        <dbReference type="EMBL" id="CAI2378431.1"/>
    </source>
</evidence>
<keyword evidence="3" id="KW-0547">Nucleotide-binding</keyword>
<dbReference type="GO" id="GO:0012505">
    <property type="term" value="C:endomembrane system"/>
    <property type="evidence" value="ECO:0007669"/>
    <property type="project" value="UniProtKB-SubCell"/>
</dbReference>
<organism evidence="8 9">
    <name type="scientific">Euplotes crassus</name>
    <dbReference type="NCBI Taxonomy" id="5936"/>
    <lineage>
        <taxon>Eukaryota</taxon>
        <taxon>Sar</taxon>
        <taxon>Alveolata</taxon>
        <taxon>Ciliophora</taxon>
        <taxon>Intramacronucleata</taxon>
        <taxon>Spirotrichea</taxon>
        <taxon>Hypotrichia</taxon>
        <taxon>Euplotida</taxon>
        <taxon>Euplotidae</taxon>
        <taxon>Moneuplotes</taxon>
    </lineage>
</organism>
<dbReference type="GO" id="GO:0005525">
    <property type="term" value="F:GTP binding"/>
    <property type="evidence" value="ECO:0007669"/>
    <property type="project" value="UniProtKB-KW"/>
</dbReference>
<dbReference type="InterPro" id="IPR001806">
    <property type="entry name" value="Small_GTPase"/>
</dbReference>
<dbReference type="GO" id="GO:0003924">
    <property type="term" value="F:GTPase activity"/>
    <property type="evidence" value="ECO:0007669"/>
    <property type="project" value="InterPro"/>
</dbReference>
<dbReference type="SMART" id="SM00177">
    <property type="entry name" value="ARF"/>
    <property type="match status" value="1"/>
</dbReference>
<keyword evidence="6" id="KW-0449">Lipoprotein</keyword>
<evidence type="ECO:0000256" key="5">
    <source>
        <dbReference type="ARBA" id="ARBA00023136"/>
    </source>
</evidence>
<dbReference type="SMART" id="SM00175">
    <property type="entry name" value="RAB"/>
    <property type="match status" value="1"/>
</dbReference>
<accession>A0AAD1XSL3</accession>
<dbReference type="InterPro" id="IPR050305">
    <property type="entry name" value="Small_GTPase_Rab"/>
</dbReference>
<evidence type="ECO:0000313" key="9">
    <source>
        <dbReference type="Proteomes" id="UP001295684"/>
    </source>
</evidence>
<evidence type="ECO:0000256" key="3">
    <source>
        <dbReference type="ARBA" id="ARBA00022741"/>
    </source>
</evidence>
<comment type="subcellular location">
    <subcellularLocation>
        <location evidence="1">Endomembrane system</location>
    </subcellularLocation>
</comment>
<evidence type="ECO:0000256" key="4">
    <source>
        <dbReference type="ARBA" id="ARBA00023134"/>
    </source>
</evidence>
<dbReference type="PANTHER" id="PTHR47980">
    <property type="entry name" value="LD44762P"/>
    <property type="match status" value="1"/>
</dbReference>
<dbReference type="SMART" id="SM00173">
    <property type="entry name" value="RAS"/>
    <property type="match status" value="1"/>
</dbReference>
<evidence type="ECO:0000256" key="2">
    <source>
        <dbReference type="ARBA" id="ARBA00006270"/>
    </source>
</evidence>
<feature type="region of interest" description="Disordered" evidence="7">
    <location>
        <begin position="189"/>
        <end position="209"/>
    </location>
</feature>
<dbReference type="Proteomes" id="UP001295684">
    <property type="component" value="Unassembled WGS sequence"/>
</dbReference>
<proteinExistence type="inferred from homology"/>
<dbReference type="EMBL" id="CAMPGE010020154">
    <property type="protein sequence ID" value="CAI2378431.1"/>
    <property type="molecule type" value="Genomic_DNA"/>
</dbReference>
<dbReference type="PRINTS" id="PR00449">
    <property type="entry name" value="RASTRNSFRMNG"/>
</dbReference>
<dbReference type="FunFam" id="3.40.50.300:FF:000586">
    <property type="entry name" value="Rab family GTPase"/>
    <property type="match status" value="1"/>
</dbReference>
<comment type="caution">
    <text evidence="8">The sequence shown here is derived from an EMBL/GenBank/DDBJ whole genome shotgun (WGS) entry which is preliminary data.</text>
</comment>
<evidence type="ECO:0000256" key="6">
    <source>
        <dbReference type="ARBA" id="ARBA00023288"/>
    </source>
</evidence>
<dbReference type="InterPro" id="IPR005225">
    <property type="entry name" value="Small_GTP-bd"/>
</dbReference>
<name>A0AAD1XSL3_EUPCR</name>
<dbReference type="SUPFAM" id="SSF52540">
    <property type="entry name" value="P-loop containing nucleoside triphosphate hydrolases"/>
    <property type="match status" value="1"/>
</dbReference>
<dbReference type="InterPro" id="IPR027417">
    <property type="entry name" value="P-loop_NTPase"/>
</dbReference>
<dbReference type="SMART" id="SM00176">
    <property type="entry name" value="RAN"/>
    <property type="match status" value="1"/>
</dbReference>
<comment type="similarity">
    <text evidence="2">Belongs to the small GTPase superfamily. Rab family.</text>
</comment>
<keyword evidence="5" id="KW-0472">Membrane</keyword>
<sequence>MEKSFKKGYDHVLKLIMIGDCNVGKTCILNRFSGDGFSSSYMNTVGIDFKIKTIDIDGSIVKVQVWDTAGQEKFKTITQSYYKGAMGIILVYDSTDPITFSNVESWMQDIDDFASKDCVRILAGNKSDKENIMISTEKGQELADKYKIDFFETSAKTGHNVNDLFYEMTRNILIQKGKIKEGASQFRAGSVSIRPSQTSQPKDDPSCCA</sequence>
<dbReference type="Gene3D" id="3.40.50.300">
    <property type="entry name" value="P-loop containing nucleotide triphosphate hydrolases"/>
    <property type="match status" value="1"/>
</dbReference>
<evidence type="ECO:0000256" key="1">
    <source>
        <dbReference type="ARBA" id="ARBA00004308"/>
    </source>
</evidence>
<protein>
    <submittedName>
        <fullName evidence="8">Uncharacterized protein</fullName>
    </submittedName>
</protein>
<keyword evidence="9" id="KW-1185">Reference proteome</keyword>
<gene>
    <name evidence="8" type="ORF">ECRASSUSDP1_LOCUS19827</name>
</gene>
<evidence type="ECO:0000256" key="7">
    <source>
        <dbReference type="SAM" id="MobiDB-lite"/>
    </source>
</evidence>
<keyword evidence="4" id="KW-0342">GTP-binding</keyword>
<reference evidence="8" key="1">
    <citation type="submission" date="2023-07" db="EMBL/GenBank/DDBJ databases">
        <authorList>
            <consortium name="AG Swart"/>
            <person name="Singh M."/>
            <person name="Singh A."/>
            <person name="Seah K."/>
            <person name="Emmerich C."/>
        </authorList>
    </citation>
    <scope>NUCLEOTIDE SEQUENCE</scope>
    <source>
        <strain evidence="8">DP1</strain>
    </source>
</reference>
<dbReference type="AlphaFoldDB" id="A0AAD1XSL3"/>